<feature type="compositionally biased region" description="Basic and acidic residues" evidence="1">
    <location>
        <begin position="455"/>
        <end position="469"/>
    </location>
</feature>
<feature type="compositionally biased region" description="Basic and acidic residues" evidence="1">
    <location>
        <begin position="292"/>
        <end position="313"/>
    </location>
</feature>
<organism evidence="2 3">
    <name type="scientific">Filobasidium floriforme</name>
    <dbReference type="NCBI Taxonomy" id="5210"/>
    <lineage>
        <taxon>Eukaryota</taxon>
        <taxon>Fungi</taxon>
        <taxon>Dikarya</taxon>
        <taxon>Basidiomycota</taxon>
        <taxon>Agaricomycotina</taxon>
        <taxon>Tremellomycetes</taxon>
        <taxon>Filobasidiales</taxon>
        <taxon>Filobasidiaceae</taxon>
        <taxon>Filobasidium</taxon>
    </lineage>
</organism>
<feature type="compositionally biased region" description="Acidic residues" evidence="1">
    <location>
        <begin position="1195"/>
        <end position="1204"/>
    </location>
</feature>
<feature type="compositionally biased region" description="Basic and acidic residues" evidence="1">
    <location>
        <begin position="341"/>
        <end position="360"/>
    </location>
</feature>
<comment type="caution">
    <text evidence="2">The sequence shown here is derived from an EMBL/GenBank/DDBJ whole genome shotgun (WGS) entry which is preliminary data.</text>
</comment>
<feature type="compositionally biased region" description="Polar residues" evidence="1">
    <location>
        <begin position="151"/>
        <end position="173"/>
    </location>
</feature>
<name>A0A8K0JKB5_9TREE</name>
<feature type="compositionally biased region" description="Low complexity" evidence="1">
    <location>
        <begin position="505"/>
        <end position="520"/>
    </location>
</feature>
<feature type="region of interest" description="Disordered" evidence="1">
    <location>
        <begin position="1"/>
        <end position="244"/>
    </location>
</feature>
<protein>
    <submittedName>
        <fullName evidence="2">Uncharacterized protein</fullName>
    </submittedName>
</protein>
<feature type="compositionally biased region" description="Acidic residues" evidence="1">
    <location>
        <begin position="64"/>
        <end position="74"/>
    </location>
</feature>
<feature type="compositionally biased region" description="Low complexity" evidence="1">
    <location>
        <begin position="1216"/>
        <end position="1235"/>
    </location>
</feature>
<feature type="compositionally biased region" description="Basic and acidic residues" evidence="1">
    <location>
        <begin position="40"/>
        <end position="52"/>
    </location>
</feature>
<reference evidence="2" key="1">
    <citation type="submission" date="2020-04" db="EMBL/GenBank/DDBJ databases">
        <title>Analysis of mating type loci in Filobasidium floriforme.</title>
        <authorList>
            <person name="Nowrousian M."/>
        </authorList>
    </citation>
    <scope>NUCLEOTIDE SEQUENCE</scope>
    <source>
        <strain evidence="2">CBS 6242</strain>
    </source>
</reference>
<feature type="region of interest" description="Disordered" evidence="1">
    <location>
        <begin position="552"/>
        <end position="573"/>
    </location>
</feature>
<evidence type="ECO:0000256" key="1">
    <source>
        <dbReference type="SAM" id="MobiDB-lite"/>
    </source>
</evidence>
<dbReference type="Proteomes" id="UP000812966">
    <property type="component" value="Unassembled WGS sequence"/>
</dbReference>
<feature type="compositionally biased region" description="Basic and acidic residues" evidence="1">
    <location>
        <begin position="961"/>
        <end position="977"/>
    </location>
</feature>
<proteinExistence type="predicted"/>
<feature type="compositionally biased region" description="Basic and acidic residues" evidence="1">
    <location>
        <begin position="902"/>
        <end position="913"/>
    </location>
</feature>
<dbReference type="EMBL" id="JABELV010000078">
    <property type="protein sequence ID" value="KAG7531954.1"/>
    <property type="molecule type" value="Genomic_DNA"/>
</dbReference>
<keyword evidence="3" id="KW-1185">Reference proteome</keyword>
<gene>
    <name evidence="2" type="ORF">FFLO_03961</name>
</gene>
<sequence>MFSLRRDKGKGKATLSQVVRGDRDLGAGLGSAGGEGEGEQEGRFGSRDRHEIGSGGGGGGFPEDVADSQDDDEADRNGHRDTREDDDDEDIFRPKRSRRNLVSTSDLPIPIPVPLMDEMQGSIMFLGHRNASPSASTSTSKAKPNRRPSLGSISGSASKPARTSQGPTVQTKLSEFLKPRDPPVGSVRPRPKRVAGKKKEAETEAEMEEPAAEIGIQAVTDDAARASSSNSKKKKTARRSTIMEDRQGARRVLLNVESQDIVPDSQTLDTELWNRLPLDMNAEPDAVMTSGREADPPLDPRSDTGEDLDHPIEVFDESMVNPARPAILELRVPEPTVQTETPHEPSSDSSLRGESDDELHSLAYREQLRQEASKRQINRTSGTAQDDESYRPLGYVGAPIRGRRVPIGAGMRAKSGLRAMVMHEDDDEDEDAEHSGTSGKKQRALRSTRSKSRAKSTEHRLTNGSRRLDEEDPDTDTEQPVQSIEASESDLADAARAATEKARLSRTTSGGSSHTSVTQGLDASSDLTPLPSEYEEEGPDILEVELPEELRFSPDHHNVRAIADDDEEVTPRRPTRRMVRIESHEEHAPRDATEDDLDAGEIGEVTVIPETARMSGIYPTVDDLEMAFGSAPRNADETMPATFDMDVDDDVFAEDIPADVGVSTIPQSWAHEMQPSLLGRMVGSIGDRPEIVAPADDAPPDSSGMPHEARLTTPVPSNERSADLRTPPRPLSVRSQREPTTPSTPHRPVAKAVQALRTPHREPLRDIGFTVPILGQPRTPIGPSSTRKFINRSPQSPVTPSKITPARASLQSPRSAVRSPAAKHEEWVDNAETLATWSPAKYESFYSLQPPLAGGTSLRQAFEETLRKEPAIMPLTRPNSSPQKSASDDPVLGNEPSSDSALRSDDAEARNSLRSEGSAGHKRKLAGSEDGTIPGTFQNSDPSFHLFQSVPHPGPSKKRAKLSEQDVHEKTKSRLADPETTPKPAGCATQAVGRTPVLDPQNPMAVAEDATPRSKKKHTSPRLFESVANAWWGVEQDQEDDPSGAPQGSSKPSKNKRHSDGKEQTSLQAFGYSRQRKKREPERTLLRYDCDFEDEEDLDLDMAEMDEPGRLVDEGAVVAAAEDEGRLSHVPRPPVDPRLRGQGRRLAQEKLDKEEAEERERRRAVPLLSEPRPSIEPIQAEPRSHPHEARIYSMEDLEAMEGDPEVVPSSQYGENLSPLRSLSSSGKRSLDDGSSFRTMEPPGEETQMWWKAMNDMSRD</sequence>
<feature type="region of interest" description="Disordered" evidence="1">
    <location>
        <begin position="689"/>
        <end position="748"/>
    </location>
</feature>
<feature type="compositionally biased region" description="Polar residues" evidence="1">
    <location>
        <begin position="782"/>
        <end position="802"/>
    </location>
</feature>
<feature type="compositionally biased region" description="Basic residues" evidence="1">
    <location>
        <begin position="440"/>
        <end position="454"/>
    </location>
</feature>
<feature type="region of interest" description="Disordered" evidence="1">
    <location>
        <begin position="1122"/>
        <end position="1259"/>
    </location>
</feature>
<feature type="compositionally biased region" description="Basic and acidic residues" evidence="1">
    <location>
        <begin position="1146"/>
        <end position="1163"/>
    </location>
</feature>
<feature type="compositionally biased region" description="Basic and acidic residues" evidence="1">
    <location>
        <begin position="861"/>
        <end position="870"/>
    </location>
</feature>
<accession>A0A8K0JKB5</accession>
<feature type="region of interest" description="Disordered" evidence="1">
    <location>
        <begin position="772"/>
        <end position="824"/>
    </location>
</feature>
<feature type="compositionally biased region" description="Low complexity" evidence="1">
    <location>
        <begin position="131"/>
        <end position="142"/>
    </location>
</feature>
<evidence type="ECO:0000313" key="3">
    <source>
        <dbReference type="Proteomes" id="UP000812966"/>
    </source>
</evidence>
<feature type="region of interest" description="Disordered" evidence="1">
    <location>
        <begin position="283"/>
        <end position="538"/>
    </location>
</feature>
<dbReference type="AlphaFoldDB" id="A0A8K0JKB5"/>
<evidence type="ECO:0000313" key="2">
    <source>
        <dbReference type="EMBL" id="KAG7531954.1"/>
    </source>
</evidence>
<feature type="region of interest" description="Disordered" evidence="1">
    <location>
        <begin position="859"/>
        <end position="1082"/>
    </location>
</feature>